<sequence>MIQIKGELSIKLRLTKNSFIENEEVYTKD</sequence>
<evidence type="ECO:0000313" key="1">
    <source>
        <dbReference type="EMBL" id="VYT64588.1"/>
    </source>
</evidence>
<gene>
    <name evidence="1" type="ORF">SALFYP88_00079</name>
</gene>
<dbReference type="AlphaFoldDB" id="A0A6J8WUX9"/>
<dbReference type="EMBL" id="CACRUD010000001">
    <property type="protein sequence ID" value="VYT64588.1"/>
    <property type="molecule type" value="Genomic_DNA"/>
</dbReference>
<protein>
    <submittedName>
        <fullName evidence="1">Uncharacterized protein</fullName>
    </submittedName>
</protein>
<proteinExistence type="predicted"/>
<name>A0A6J8WUX9_STAAU</name>
<organism evidence="1">
    <name type="scientific">Staphylococcus aureus</name>
    <dbReference type="NCBI Taxonomy" id="1280"/>
    <lineage>
        <taxon>Bacteria</taxon>
        <taxon>Bacillati</taxon>
        <taxon>Bacillota</taxon>
        <taxon>Bacilli</taxon>
        <taxon>Bacillales</taxon>
        <taxon>Staphylococcaceae</taxon>
        <taxon>Staphylococcus</taxon>
    </lineage>
</organism>
<accession>A0A6J8WUX9</accession>
<reference evidence="1" key="1">
    <citation type="submission" date="2019-11" db="EMBL/GenBank/DDBJ databases">
        <authorList>
            <person name="Feng L."/>
        </authorList>
    </citation>
    <scope>NUCLEOTIDE SEQUENCE</scope>
    <source>
        <strain evidence="1">SaureusLFYP88</strain>
    </source>
</reference>